<dbReference type="GO" id="GO:0097272">
    <property type="term" value="P:ammonium homeostasis"/>
    <property type="evidence" value="ECO:0007669"/>
    <property type="project" value="TreeGrafter"/>
</dbReference>
<dbReference type="EMBL" id="CAIIXF020000010">
    <property type="protein sequence ID" value="CAH1796620.1"/>
    <property type="molecule type" value="Genomic_DNA"/>
</dbReference>
<dbReference type="Proteomes" id="UP000749559">
    <property type="component" value="Unassembled WGS sequence"/>
</dbReference>
<dbReference type="SUPFAM" id="SSF111352">
    <property type="entry name" value="Ammonium transporter"/>
    <property type="match status" value="1"/>
</dbReference>
<comment type="similarity">
    <text evidence="2">Belongs to the ammonium transporter (TC 2.A.49) family. Rh subfamily.</text>
</comment>
<dbReference type="InterPro" id="IPR024041">
    <property type="entry name" value="NH4_transpt_AmtB-like_dom"/>
</dbReference>
<feature type="transmembrane region" description="Helical" evidence="6">
    <location>
        <begin position="59"/>
        <end position="78"/>
    </location>
</feature>
<keyword evidence="3 6" id="KW-0812">Transmembrane</keyword>
<dbReference type="InterPro" id="IPR002229">
    <property type="entry name" value="RhesusRHD"/>
</dbReference>
<feature type="transmembrane region" description="Helical" evidence="6">
    <location>
        <begin position="175"/>
        <end position="197"/>
    </location>
</feature>
<name>A0A8S4PT33_OWEFU</name>
<dbReference type="Pfam" id="PF00909">
    <property type="entry name" value="Ammonium_transp"/>
    <property type="match status" value="1"/>
</dbReference>
<evidence type="ECO:0000313" key="9">
    <source>
        <dbReference type="Proteomes" id="UP000749559"/>
    </source>
</evidence>
<evidence type="ECO:0000256" key="3">
    <source>
        <dbReference type="ARBA" id="ARBA00022692"/>
    </source>
</evidence>
<evidence type="ECO:0000259" key="7">
    <source>
        <dbReference type="Pfam" id="PF00909"/>
    </source>
</evidence>
<feature type="transmembrane region" description="Helical" evidence="6">
    <location>
        <begin position="220"/>
        <end position="239"/>
    </location>
</feature>
<keyword evidence="4 6" id="KW-1133">Transmembrane helix</keyword>
<dbReference type="InterPro" id="IPR029020">
    <property type="entry name" value="Ammonium/urea_transptr"/>
</dbReference>
<feature type="transmembrane region" description="Helical" evidence="6">
    <location>
        <begin position="12"/>
        <end position="31"/>
    </location>
</feature>
<evidence type="ECO:0000256" key="4">
    <source>
        <dbReference type="ARBA" id="ARBA00022989"/>
    </source>
</evidence>
<dbReference type="PANTHER" id="PTHR11730:SF60">
    <property type="entry name" value="RH50, ISOFORM D"/>
    <property type="match status" value="1"/>
</dbReference>
<feature type="transmembrane region" description="Helical" evidence="6">
    <location>
        <begin position="85"/>
        <end position="107"/>
    </location>
</feature>
<dbReference type="GO" id="GO:0005886">
    <property type="term" value="C:plasma membrane"/>
    <property type="evidence" value="ECO:0007669"/>
    <property type="project" value="InterPro"/>
</dbReference>
<reference evidence="8" key="1">
    <citation type="submission" date="2022-03" db="EMBL/GenBank/DDBJ databases">
        <authorList>
            <person name="Martin C."/>
        </authorList>
    </citation>
    <scope>NUCLEOTIDE SEQUENCE</scope>
</reference>
<dbReference type="Gene3D" id="1.10.3430.10">
    <property type="entry name" value="Ammonium transporter AmtB like domains"/>
    <property type="match status" value="1"/>
</dbReference>
<dbReference type="PANTHER" id="PTHR11730">
    <property type="entry name" value="AMMONIUM TRANSPORTER"/>
    <property type="match status" value="1"/>
</dbReference>
<evidence type="ECO:0000256" key="2">
    <source>
        <dbReference type="ARBA" id="ARBA00011036"/>
    </source>
</evidence>
<feature type="transmembrane region" description="Helical" evidence="6">
    <location>
        <begin position="304"/>
        <end position="324"/>
    </location>
</feature>
<proteinExistence type="inferred from homology"/>
<dbReference type="OrthoDB" id="534912at2759"/>
<dbReference type="FunFam" id="1.10.3430.10:FF:000012">
    <property type="entry name" value="Rh type C glycoprotein"/>
    <property type="match status" value="1"/>
</dbReference>
<feature type="transmembrane region" description="Helical" evidence="6">
    <location>
        <begin position="251"/>
        <end position="271"/>
    </location>
</feature>
<feature type="transmembrane region" description="Helical" evidence="6">
    <location>
        <begin position="410"/>
        <end position="431"/>
    </location>
</feature>
<protein>
    <recommendedName>
        <fullName evidence="7">Ammonium transporter AmtB-like domain-containing protein</fullName>
    </recommendedName>
</protein>
<keyword evidence="9" id="KW-1185">Reference proteome</keyword>
<dbReference type="AlphaFoldDB" id="A0A8S4PT33"/>
<feature type="transmembrane region" description="Helical" evidence="6">
    <location>
        <begin position="127"/>
        <end position="154"/>
    </location>
</feature>
<organism evidence="8 9">
    <name type="scientific">Owenia fusiformis</name>
    <name type="common">Polychaete worm</name>
    <dbReference type="NCBI Taxonomy" id="6347"/>
    <lineage>
        <taxon>Eukaryota</taxon>
        <taxon>Metazoa</taxon>
        <taxon>Spiralia</taxon>
        <taxon>Lophotrochozoa</taxon>
        <taxon>Annelida</taxon>
        <taxon>Polychaeta</taxon>
        <taxon>Sedentaria</taxon>
        <taxon>Canalipalpata</taxon>
        <taxon>Sabellida</taxon>
        <taxon>Oweniida</taxon>
        <taxon>Oweniidae</taxon>
        <taxon>Owenia</taxon>
    </lineage>
</organism>
<dbReference type="GO" id="GO:0008519">
    <property type="term" value="F:ammonium channel activity"/>
    <property type="evidence" value="ECO:0007669"/>
    <property type="project" value="InterPro"/>
</dbReference>
<evidence type="ECO:0000256" key="5">
    <source>
        <dbReference type="ARBA" id="ARBA00023136"/>
    </source>
</evidence>
<gene>
    <name evidence="8" type="ORF">OFUS_LOCUS21010</name>
</gene>
<evidence type="ECO:0000256" key="6">
    <source>
        <dbReference type="SAM" id="Phobius"/>
    </source>
</evidence>
<comment type="caution">
    <text evidence="8">The sequence shown here is derived from an EMBL/GenBank/DDBJ whole genome shotgun (WGS) entry which is preliminary data.</text>
</comment>
<keyword evidence="5 6" id="KW-0472">Membrane</keyword>
<evidence type="ECO:0000313" key="8">
    <source>
        <dbReference type="EMBL" id="CAH1796620.1"/>
    </source>
</evidence>
<evidence type="ECO:0000256" key="1">
    <source>
        <dbReference type="ARBA" id="ARBA00004141"/>
    </source>
</evidence>
<accession>A0A8S4PT33</accession>
<dbReference type="PRINTS" id="PR00342">
    <property type="entry name" value="RHESUSRHD"/>
</dbReference>
<comment type="subcellular location">
    <subcellularLocation>
        <location evidence="1">Membrane</location>
        <topology evidence="1">Multi-pass membrane protein</topology>
    </subcellularLocation>
</comment>
<sequence length="505" mass="55732">MAFEDRWTRGKTFTILSLFQILFVILFGIFVEYDSDAQPKHGSRGHDSLPLSTGPTYGMFQDVHVMIFIGFGFLMTFLKRYGYSAVGLNMLVAAFVLQWATLIIGFFHLNERNMIVVNMETLLTADFAAAAVLISFGAVLGKVSLVQAIIMAFFEIVVFQANEYLGLKVFKVTDVGGSMFVHAFGAYFGIAVARVLYNDELHDEIHDHHKWAPCYHSDHFSMIGTLFLWVFWPSFNSVVSATDDGRYRAVINTYFALSAGVIMSFAVSSLVDKKSRFEIDHIQNATIAAGVAVGTSADLMLHPYGSILVGCVAGAVATLGLKYLEPFLAVRMKTHDTCGVNNLHGMPGLIAGIVGAIMAALATPDIYGEESLYKTFPARTPTNLTGLNLDHLGIDPGYGRSAGTQGGYQMAALMCTLVIAVVSGILVGFILRLPIWNQPHGEHLFDDDQMWVLPEDYTGIQIKSNRELWDDFKQSTLLHQQQMSMKTSGFNQWWILMTCGPTSEA</sequence>
<feature type="domain" description="Ammonium transporter AmtB-like" evidence="7">
    <location>
        <begin position="57"/>
        <end position="444"/>
    </location>
</feature>
<feature type="transmembrane region" description="Helical" evidence="6">
    <location>
        <begin position="345"/>
        <end position="363"/>
    </location>
</feature>